<sequence>MKNKKVVKIVIILLIAFLAGLGAYQYHAFQNLKIEQGISLYKSKVKALSKKIEGELSKIKTAKVEELPTIKNNVVELIKQYDTIRKEIQIEYGVTPKQLEKYAPEYTIEEVEKEITERVEMVKKEQEEAKVQAEVSALKEYVYSFKREGNVLRGDLYFTELAKGGVIERNGVSYTLEENVMLNLLDIKGNTFYKFHINDTPLFTYVGTMYHWMTPHDNQIWVSGGVGGAGSIGFMQRKAAIEGKAVYEELKLTQGKVEHVATRNEKEWQEFVTNYCREKIINSVNFEGEEFILRAGAVIEVSANGSYTVQNDTPIKIVKGEAAEGISGFLAGSDEDLPIFIKESDLKIPKISDLSEEDIKKALIEASALCDDPTMHVSRDPSVNKDLSGADAYYIPEVYKAGTKVYMDVSGKGLRYVYTLKTDMEFLNVKRMTTVPMYEGENPNDPPYQSDKAWPIISKKRYGFYLERDDSKRFELR</sequence>
<dbReference type="EMBL" id="FUXI01000020">
    <property type="protein sequence ID" value="SJZ88778.1"/>
    <property type="molecule type" value="Genomic_DNA"/>
</dbReference>
<proteinExistence type="predicted"/>
<evidence type="ECO:0000313" key="2">
    <source>
        <dbReference type="Proteomes" id="UP000190328"/>
    </source>
</evidence>
<accession>A0A1T4PD71</accession>
<dbReference type="Proteomes" id="UP000190328">
    <property type="component" value="Unassembled WGS sequence"/>
</dbReference>
<organism evidence="1 2">
    <name type="scientific">Pilibacter termitis</name>
    <dbReference type="NCBI Taxonomy" id="263852"/>
    <lineage>
        <taxon>Bacteria</taxon>
        <taxon>Bacillati</taxon>
        <taxon>Bacillota</taxon>
        <taxon>Bacilli</taxon>
        <taxon>Lactobacillales</taxon>
        <taxon>Enterococcaceae</taxon>
        <taxon>Pilibacter</taxon>
    </lineage>
</organism>
<name>A0A1T4PD71_9ENTE</name>
<evidence type="ECO:0000313" key="1">
    <source>
        <dbReference type="EMBL" id="SJZ88778.1"/>
    </source>
</evidence>
<gene>
    <name evidence="1" type="ORF">SAMN02745116_01727</name>
</gene>
<dbReference type="STRING" id="263852.SAMN02745116_01727"/>
<keyword evidence="2" id="KW-1185">Reference proteome</keyword>
<protein>
    <submittedName>
        <fullName evidence="1">Uncharacterized protein</fullName>
    </submittedName>
</protein>
<dbReference type="AlphaFoldDB" id="A0A1T4PD71"/>
<reference evidence="2" key="1">
    <citation type="submission" date="2017-02" db="EMBL/GenBank/DDBJ databases">
        <authorList>
            <person name="Varghese N."/>
            <person name="Submissions S."/>
        </authorList>
    </citation>
    <scope>NUCLEOTIDE SEQUENCE [LARGE SCALE GENOMIC DNA]</scope>
    <source>
        <strain evidence="2">ATCC BAA-1030</strain>
    </source>
</reference>